<feature type="transmembrane region" description="Helical" evidence="1">
    <location>
        <begin position="6"/>
        <end position="24"/>
    </location>
</feature>
<name>A0A543L7X4_9BURK</name>
<organism evidence="2 3">
    <name type="scientific">Acidovorax temperans</name>
    <dbReference type="NCBI Taxonomy" id="80878"/>
    <lineage>
        <taxon>Bacteria</taxon>
        <taxon>Pseudomonadati</taxon>
        <taxon>Pseudomonadota</taxon>
        <taxon>Betaproteobacteria</taxon>
        <taxon>Burkholderiales</taxon>
        <taxon>Comamonadaceae</taxon>
        <taxon>Acidovorax</taxon>
    </lineage>
</organism>
<dbReference type="RefSeq" id="WP_273624413.1">
    <property type="nucleotide sequence ID" value="NZ_CP117193.1"/>
</dbReference>
<accession>A0A543L7X4</accession>
<keyword evidence="1" id="KW-0472">Membrane</keyword>
<proteinExistence type="predicted"/>
<protein>
    <submittedName>
        <fullName evidence="2">Uncharacterized protein</fullName>
    </submittedName>
</protein>
<comment type="caution">
    <text evidence="2">The sequence shown here is derived from an EMBL/GenBank/DDBJ whole genome shotgun (WGS) entry which is preliminary data.</text>
</comment>
<evidence type="ECO:0000313" key="3">
    <source>
        <dbReference type="Proteomes" id="UP000316993"/>
    </source>
</evidence>
<dbReference type="Proteomes" id="UP000316993">
    <property type="component" value="Unassembled WGS sequence"/>
</dbReference>
<sequence>MTALSDPIVIGLMIFNIVMLLGYFSSKWLKACEPGAKKEHS</sequence>
<keyword evidence="1" id="KW-0812">Transmembrane</keyword>
<dbReference type="EMBL" id="VFPV01000002">
    <property type="protein sequence ID" value="TQN03425.1"/>
    <property type="molecule type" value="Genomic_DNA"/>
</dbReference>
<evidence type="ECO:0000256" key="1">
    <source>
        <dbReference type="SAM" id="Phobius"/>
    </source>
</evidence>
<reference evidence="2 3" key="1">
    <citation type="submission" date="2019-06" db="EMBL/GenBank/DDBJ databases">
        <title>Genomic Encyclopedia of Archaeal and Bacterial Type Strains, Phase II (KMG-II): from individual species to whole genera.</title>
        <authorList>
            <person name="Goeker M."/>
        </authorList>
    </citation>
    <scope>NUCLEOTIDE SEQUENCE [LARGE SCALE GENOMIC DNA]</scope>
    <source>
        <strain evidence="2 3">DSM 7270</strain>
    </source>
</reference>
<evidence type="ECO:0000313" key="2">
    <source>
        <dbReference type="EMBL" id="TQN03425.1"/>
    </source>
</evidence>
<gene>
    <name evidence="2" type="ORF">BDD18_2104</name>
</gene>
<dbReference type="AlphaFoldDB" id="A0A543L7X4"/>
<keyword evidence="1" id="KW-1133">Transmembrane helix</keyword>